<dbReference type="Gene3D" id="3.40.640.10">
    <property type="entry name" value="Type I PLP-dependent aspartate aminotransferase-like (Major domain)"/>
    <property type="match status" value="1"/>
</dbReference>
<dbReference type="AlphaFoldDB" id="A0A6L7GDW7"/>
<accession>A0A6L7GDW7</accession>
<evidence type="ECO:0008006" key="3">
    <source>
        <dbReference type="Google" id="ProtNLM"/>
    </source>
</evidence>
<dbReference type="Proteomes" id="UP000473531">
    <property type="component" value="Unassembled WGS sequence"/>
</dbReference>
<reference evidence="1 2" key="1">
    <citation type="submission" date="2019-12" db="EMBL/GenBank/DDBJ databases">
        <title>Genomic-based taxomic classification of the family Erythrobacteraceae.</title>
        <authorList>
            <person name="Xu L."/>
        </authorList>
    </citation>
    <scope>NUCLEOTIDE SEQUENCE [LARGE SCALE GENOMIC DNA]</scope>
    <source>
        <strain evidence="1 2">KCTC 52259</strain>
    </source>
</reference>
<dbReference type="InterPro" id="IPR015424">
    <property type="entry name" value="PyrdxlP-dep_Trfase"/>
</dbReference>
<sequence>MATDFPDFAPDVKLSDAGRQAIALLSSGGDARITLDPQTGLNRYMSAPYPRTALAFASSTANDLSKGAFDHVVGIVENGMGAYSQRLATLRRRICSAYAIGDGAEVVFAPSGTDLEYVALAAVTGRCAGGIHNILLGADEVGRGCVHSANGDYFASETALGTATEPKHSVEGLENVSLTDIAVRCEEGIARESSEILEAVISELNRARAMGKHALVHVVHGSKTGLILPQGEELDRLQAEFPGQFTLVVDACQARIASAAVHQYLERGAIVFLTGSKFMGGPPFSGFAILPEAMVHDAAPLPAGFSTIFRRAEWPAGWAGTDILSDDENQGLALRLEASIFELEQFQRLPVAQVYAVIASFQRALATTLLQPFGFALVKPYPDGEESEAREHPIEMLTLATLDVSALPCARTFEQAETLHRTLALSGVRLGQPVKSVRTTDGAWAGTLRVGLSMGQISRWSLLSPDEQFAAISADLQQVAQAIENAAVVA</sequence>
<dbReference type="EMBL" id="WTYU01000001">
    <property type="protein sequence ID" value="MXP14243.1"/>
    <property type="molecule type" value="Genomic_DNA"/>
</dbReference>
<comment type="caution">
    <text evidence="1">The sequence shown here is derived from an EMBL/GenBank/DDBJ whole genome shotgun (WGS) entry which is preliminary data.</text>
</comment>
<gene>
    <name evidence="1" type="ORF">GRI44_05705</name>
</gene>
<organism evidence="1 2">
    <name type="scientific">Allopontixanthobacter confluentis</name>
    <dbReference type="NCBI Taxonomy" id="1849021"/>
    <lineage>
        <taxon>Bacteria</taxon>
        <taxon>Pseudomonadati</taxon>
        <taxon>Pseudomonadota</taxon>
        <taxon>Alphaproteobacteria</taxon>
        <taxon>Sphingomonadales</taxon>
        <taxon>Erythrobacteraceae</taxon>
        <taxon>Allopontixanthobacter</taxon>
    </lineage>
</organism>
<name>A0A6L7GDW7_9SPHN</name>
<dbReference type="RefSeq" id="WP_160600429.1">
    <property type="nucleotide sequence ID" value="NZ_WTYU01000001.1"/>
</dbReference>
<dbReference type="SUPFAM" id="SSF53383">
    <property type="entry name" value="PLP-dependent transferases"/>
    <property type="match status" value="1"/>
</dbReference>
<evidence type="ECO:0000313" key="1">
    <source>
        <dbReference type="EMBL" id="MXP14243.1"/>
    </source>
</evidence>
<protein>
    <recommendedName>
        <fullName evidence="3">Selenocysteine lyase/Cysteine desulfurase</fullName>
    </recommendedName>
</protein>
<keyword evidence="2" id="KW-1185">Reference proteome</keyword>
<evidence type="ECO:0000313" key="2">
    <source>
        <dbReference type="Proteomes" id="UP000473531"/>
    </source>
</evidence>
<dbReference type="InterPro" id="IPR015421">
    <property type="entry name" value="PyrdxlP-dep_Trfase_major"/>
</dbReference>
<dbReference type="OrthoDB" id="8556864at2"/>
<proteinExistence type="predicted"/>